<evidence type="ECO:0000313" key="1">
    <source>
        <dbReference type="EMBL" id="GAG70905.1"/>
    </source>
</evidence>
<organism evidence="1">
    <name type="scientific">marine sediment metagenome</name>
    <dbReference type="NCBI Taxonomy" id="412755"/>
    <lineage>
        <taxon>unclassified sequences</taxon>
        <taxon>metagenomes</taxon>
        <taxon>ecological metagenomes</taxon>
    </lineage>
</organism>
<comment type="caution">
    <text evidence="1">The sequence shown here is derived from an EMBL/GenBank/DDBJ whole genome shotgun (WGS) entry which is preliminary data.</text>
</comment>
<dbReference type="AlphaFoldDB" id="X0ZME2"/>
<sequence length="84" mass="9819">MSECNCNTCKMSRNWRKAKELKDIQSLDDIFNELFSMYEHAQLDHEVLQAVMDGVWPNSVQRLEHALTKAKLYEAKEVDENDAD</sequence>
<protein>
    <submittedName>
        <fullName evidence="1">Uncharacterized protein</fullName>
    </submittedName>
</protein>
<gene>
    <name evidence="1" type="ORF">S01H4_18593</name>
</gene>
<name>X0ZME2_9ZZZZ</name>
<reference evidence="1" key="1">
    <citation type="journal article" date="2014" name="Front. Microbiol.">
        <title>High frequency of phylogenetically diverse reductive dehalogenase-homologous genes in deep subseafloor sedimentary metagenomes.</title>
        <authorList>
            <person name="Kawai M."/>
            <person name="Futagami T."/>
            <person name="Toyoda A."/>
            <person name="Takaki Y."/>
            <person name="Nishi S."/>
            <person name="Hori S."/>
            <person name="Arai W."/>
            <person name="Tsubouchi T."/>
            <person name="Morono Y."/>
            <person name="Uchiyama I."/>
            <person name="Ito T."/>
            <person name="Fujiyama A."/>
            <person name="Inagaki F."/>
            <person name="Takami H."/>
        </authorList>
    </citation>
    <scope>NUCLEOTIDE SEQUENCE</scope>
    <source>
        <strain evidence="1">Expedition CK06-06</strain>
    </source>
</reference>
<proteinExistence type="predicted"/>
<accession>X0ZME2</accession>
<dbReference type="EMBL" id="BART01008249">
    <property type="protein sequence ID" value="GAG70905.1"/>
    <property type="molecule type" value="Genomic_DNA"/>
</dbReference>